<reference evidence="1" key="1">
    <citation type="submission" date="2018-05" db="EMBL/GenBank/DDBJ databases">
        <title>Draft genome of Mucuna pruriens seed.</title>
        <authorList>
            <person name="Nnadi N.E."/>
            <person name="Vos R."/>
            <person name="Hasami M.H."/>
            <person name="Devisetty U.K."/>
            <person name="Aguiy J.C."/>
        </authorList>
    </citation>
    <scope>NUCLEOTIDE SEQUENCE [LARGE SCALE GENOMIC DNA]</scope>
    <source>
        <strain evidence="1">JCA_2017</strain>
    </source>
</reference>
<dbReference type="OrthoDB" id="1424208at2759"/>
<sequence>MIEKKVASLNDEAPTKEIIVDVTNKFKNVVSVPFPQRLKDQKKDKEFSRFLEIFRKLHIYIQFVEAIAQMPLC</sequence>
<proteinExistence type="predicted"/>
<dbReference type="EMBL" id="QJKJ01002367">
    <property type="protein sequence ID" value="RDY03191.1"/>
    <property type="molecule type" value="Genomic_DNA"/>
</dbReference>
<comment type="caution">
    <text evidence="1">The sequence shown here is derived from an EMBL/GenBank/DDBJ whole genome shotgun (WGS) entry which is preliminary data.</text>
</comment>
<evidence type="ECO:0000313" key="1">
    <source>
        <dbReference type="EMBL" id="RDY03191.1"/>
    </source>
</evidence>
<keyword evidence="2" id="KW-1185">Reference proteome</keyword>
<dbReference type="Proteomes" id="UP000257109">
    <property type="component" value="Unassembled WGS sequence"/>
</dbReference>
<protein>
    <submittedName>
        <fullName evidence="1">Uncharacterized protein</fullName>
    </submittedName>
</protein>
<organism evidence="1 2">
    <name type="scientific">Mucuna pruriens</name>
    <name type="common">Velvet bean</name>
    <name type="synonym">Dolichos pruriens</name>
    <dbReference type="NCBI Taxonomy" id="157652"/>
    <lineage>
        <taxon>Eukaryota</taxon>
        <taxon>Viridiplantae</taxon>
        <taxon>Streptophyta</taxon>
        <taxon>Embryophyta</taxon>
        <taxon>Tracheophyta</taxon>
        <taxon>Spermatophyta</taxon>
        <taxon>Magnoliopsida</taxon>
        <taxon>eudicotyledons</taxon>
        <taxon>Gunneridae</taxon>
        <taxon>Pentapetalae</taxon>
        <taxon>rosids</taxon>
        <taxon>fabids</taxon>
        <taxon>Fabales</taxon>
        <taxon>Fabaceae</taxon>
        <taxon>Papilionoideae</taxon>
        <taxon>50 kb inversion clade</taxon>
        <taxon>NPAAA clade</taxon>
        <taxon>indigoferoid/millettioid clade</taxon>
        <taxon>Phaseoleae</taxon>
        <taxon>Mucuna</taxon>
    </lineage>
</organism>
<feature type="non-terminal residue" evidence="1">
    <location>
        <position position="1"/>
    </location>
</feature>
<evidence type="ECO:0000313" key="2">
    <source>
        <dbReference type="Proteomes" id="UP000257109"/>
    </source>
</evidence>
<dbReference type="AlphaFoldDB" id="A0A371HK64"/>
<name>A0A371HK64_MUCPR</name>
<gene>
    <name evidence="1" type="ORF">CR513_13266</name>
</gene>
<accession>A0A371HK64</accession>